<evidence type="ECO:0000313" key="2">
    <source>
        <dbReference type="EMBL" id="ABO16751.1"/>
    </source>
</evidence>
<evidence type="ECO:0000256" key="1">
    <source>
        <dbReference type="SAM" id="Phobius"/>
    </source>
</evidence>
<protein>
    <recommendedName>
        <fullName evidence="4">DUF751 domain-containing protein</fullName>
    </recommendedName>
</protein>
<dbReference type="Pfam" id="PF05421">
    <property type="entry name" value="DUF751"/>
    <property type="match status" value="1"/>
</dbReference>
<proteinExistence type="predicted"/>
<dbReference type="KEGG" id="pmg:P9301_01281"/>
<keyword evidence="1" id="KW-0812">Transmembrane</keyword>
<reference evidence="2 3" key="1">
    <citation type="journal article" date="2007" name="PLoS Genet.">
        <title>Patterns and implications of gene gain and loss in the evolution of Prochlorococcus.</title>
        <authorList>
            <person name="Kettler G.C."/>
            <person name="Martiny A.C."/>
            <person name="Huang K."/>
            <person name="Zucker J."/>
            <person name="Coleman M.L."/>
            <person name="Rodrigue S."/>
            <person name="Chen F."/>
            <person name="Lapidus A."/>
            <person name="Ferriera S."/>
            <person name="Johnson J."/>
            <person name="Steglich C."/>
            <person name="Church G.M."/>
            <person name="Richardson P."/>
            <person name="Chisholm S.W."/>
        </authorList>
    </citation>
    <scope>NUCLEOTIDE SEQUENCE [LARGE SCALE GENOMIC DNA]</scope>
    <source>
        <strain evidence="2 3">MIT 9301</strain>
    </source>
</reference>
<name>A3PAH6_PROM0</name>
<dbReference type="Proteomes" id="UP000001430">
    <property type="component" value="Chromosome"/>
</dbReference>
<feature type="transmembrane region" description="Helical" evidence="1">
    <location>
        <begin position="14"/>
        <end position="31"/>
    </location>
</feature>
<organism evidence="2 3">
    <name type="scientific">Prochlorococcus marinus (strain MIT 9301)</name>
    <dbReference type="NCBI Taxonomy" id="167546"/>
    <lineage>
        <taxon>Bacteria</taxon>
        <taxon>Bacillati</taxon>
        <taxon>Cyanobacteriota</taxon>
        <taxon>Cyanophyceae</taxon>
        <taxon>Synechococcales</taxon>
        <taxon>Prochlorococcaceae</taxon>
        <taxon>Prochlorococcus</taxon>
    </lineage>
</organism>
<gene>
    <name evidence="2" type="ordered locus">P9301_01281</name>
</gene>
<evidence type="ECO:0008006" key="4">
    <source>
        <dbReference type="Google" id="ProtNLM"/>
    </source>
</evidence>
<sequence length="69" mass="7615">MGEFFSNVARYPKYLISIIIGGLVALLEPLFKNRSNPLTIVGLISSVLSAFITVYFVLQAMTNPINLQP</sequence>
<accession>A3PAH6</accession>
<dbReference type="HOGENOM" id="CLU_189266_0_0_3"/>
<dbReference type="STRING" id="167546.P9301_01281"/>
<feature type="transmembrane region" description="Helical" evidence="1">
    <location>
        <begin position="38"/>
        <end position="58"/>
    </location>
</feature>
<keyword evidence="3" id="KW-1185">Reference proteome</keyword>
<dbReference type="AlphaFoldDB" id="A3PAH6"/>
<keyword evidence="1" id="KW-1133">Transmembrane helix</keyword>
<keyword evidence="1" id="KW-0472">Membrane</keyword>
<dbReference type="OrthoDB" id="489556at2"/>
<dbReference type="eggNOG" id="ENOG5030RZF">
    <property type="taxonomic scope" value="Bacteria"/>
</dbReference>
<dbReference type="InterPro" id="IPR008470">
    <property type="entry name" value="Uncharacterised_Ycf33"/>
</dbReference>
<dbReference type="EMBL" id="CP000576">
    <property type="protein sequence ID" value="ABO16751.1"/>
    <property type="molecule type" value="Genomic_DNA"/>
</dbReference>
<evidence type="ECO:0000313" key="3">
    <source>
        <dbReference type="Proteomes" id="UP000001430"/>
    </source>
</evidence>
<dbReference type="RefSeq" id="WP_011862154.1">
    <property type="nucleotide sequence ID" value="NC_009091.1"/>
</dbReference>